<evidence type="ECO:0000313" key="8">
    <source>
        <dbReference type="Proteomes" id="UP001497600"/>
    </source>
</evidence>
<gene>
    <name evidence="7" type="primary">MHT1</name>
    <name evidence="7" type="ORF">CAAN4_F00210</name>
</gene>
<evidence type="ECO:0000256" key="5">
    <source>
        <dbReference type="PROSITE-ProRule" id="PRU00333"/>
    </source>
</evidence>
<keyword evidence="3 5" id="KW-0479">Metal-binding</keyword>
<evidence type="ECO:0000256" key="2">
    <source>
        <dbReference type="ARBA" id="ARBA00022679"/>
    </source>
</evidence>
<evidence type="ECO:0000256" key="4">
    <source>
        <dbReference type="ARBA" id="ARBA00022833"/>
    </source>
</evidence>
<evidence type="ECO:0000256" key="3">
    <source>
        <dbReference type="ARBA" id="ARBA00022723"/>
    </source>
</evidence>
<dbReference type="SUPFAM" id="SSF82282">
    <property type="entry name" value="Homocysteine S-methyltransferase"/>
    <property type="match status" value="1"/>
</dbReference>
<proteinExistence type="predicted"/>
<accession>A0ABP0EHN8</accession>
<feature type="binding site" evidence="5">
    <location>
        <position position="254"/>
    </location>
    <ligand>
        <name>Zn(2+)</name>
        <dbReference type="ChEBI" id="CHEBI:29105"/>
    </ligand>
</feature>
<keyword evidence="2 5" id="KW-0808">Transferase</keyword>
<reference evidence="7 8" key="1">
    <citation type="submission" date="2024-01" db="EMBL/GenBank/DDBJ databases">
        <authorList>
            <consortium name="Genoscope - CEA"/>
            <person name="William W."/>
        </authorList>
    </citation>
    <scope>NUCLEOTIDE SEQUENCE [LARGE SCALE GENOMIC DNA]</scope>
    <source>
        <strain evidence="7 8">29B2s-10</strain>
    </source>
</reference>
<dbReference type="NCBIfam" id="NF007020">
    <property type="entry name" value="PRK09485.1"/>
    <property type="match status" value="1"/>
</dbReference>
<protein>
    <submittedName>
        <fullName evidence="7">Homocysteine S-methyltransferase 1</fullName>
    </submittedName>
</protein>
<sequence length="343" mass="38231">MSKPSFQEQLAIKPLVLDGALGTQLEQKFKDQLIDEDLNIQHHPLWSALILLKKPQLIQEIHYDYLNSGADIITTATYQASTLGLQKHASLSTEEIRKCYEKAVDVGESAQKTFATQNVAPRPTYICGSVGPYGGFLANGAEYTGEYNLGDSPIDDLKEFHRGIVEYFLNDPRVDLLAFETIPNFNEAIAILKLMTDLFSSGYKPKPFYLSFNFKDKEHICDGTTVVQVVDSIQSYLDDHKIIKDNLVAYGANCIQFDQSRDIIASINNCNTSYPLVVYPNAGLEYDLKTSSYVTTGVQRDAWKANCTQWIKTNNVKIMGGCCGTGPSEITAIRECIDSIYSN</sequence>
<keyword evidence="1 5" id="KW-0489">Methyltransferase</keyword>
<evidence type="ECO:0000259" key="6">
    <source>
        <dbReference type="PROSITE" id="PS50970"/>
    </source>
</evidence>
<dbReference type="Pfam" id="PF02574">
    <property type="entry name" value="S-methyl_trans"/>
    <property type="match status" value="1"/>
</dbReference>
<dbReference type="EMBL" id="OZ004258">
    <property type="protein sequence ID" value="CAK7910950.1"/>
    <property type="molecule type" value="Genomic_DNA"/>
</dbReference>
<dbReference type="InterPro" id="IPR036589">
    <property type="entry name" value="HCY_dom_sf"/>
</dbReference>
<organism evidence="7 8">
    <name type="scientific">[Candida] anglica</name>
    <dbReference type="NCBI Taxonomy" id="148631"/>
    <lineage>
        <taxon>Eukaryota</taxon>
        <taxon>Fungi</taxon>
        <taxon>Dikarya</taxon>
        <taxon>Ascomycota</taxon>
        <taxon>Saccharomycotina</taxon>
        <taxon>Pichiomycetes</taxon>
        <taxon>Debaryomycetaceae</taxon>
        <taxon>Kurtzmaniella</taxon>
    </lineage>
</organism>
<dbReference type="Proteomes" id="UP001497600">
    <property type="component" value="Chromosome F"/>
</dbReference>
<keyword evidence="8" id="KW-1185">Reference proteome</keyword>
<dbReference type="PROSITE" id="PS50970">
    <property type="entry name" value="HCY"/>
    <property type="match status" value="1"/>
</dbReference>
<dbReference type="PANTHER" id="PTHR46015:SF1">
    <property type="entry name" value="HOMOCYSTEINE S-METHYLTRANSFERASE-LIKE ISOFORM 1"/>
    <property type="match status" value="1"/>
</dbReference>
<dbReference type="PANTHER" id="PTHR46015">
    <property type="entry name" value="ZGC:172121"/>
    <property type="match status" value="1"/>
</dbReference>
<comment type="cofactor">
    <cofactor evidence="5">
        <name>Zn(2+)</name>
        <dbReference type="ChEBI" id="CHEBI:29105"/>
    </cofactor>
</comment>
<dbReference type="Gene3D" id="3.20.20.330">
    <property type="entry name" value="Homocysteine-binding-like domain"/>
    <property type="match status" value="1"/>
</dbReference>
<name>A0ABP0EHN8_9ASCO</name>
<feature type="domain" description="Hcy-binding" evidence="6">
    <location>
        <begin position="3"/>
        <end position="337"/>
    </location>
</feature>
<evidence type="ECO:0000313" key="7">
    <source>
        <dbReference type="EMBL" id="CAK7910950.1"/>
    </source>
</evidence>
<feature type="binding site" evidence="5">
    <location>
        <position position="323"/>
    </location>
    <ligand>
        <name>Zn(2+)</name>
        <dbReference type="ChEBI" id="CHEBI:29105"/>
    </ligand>
</feature>
<dbReference type="InterPro" id="IPR051486">
    <property type="entry name" value="Hcy_S-methyltransferase"/>
</dbReference>
<evidence type="ECO:0000256" key="1">
    <source>
        <dbReference type="ARBA" id="ARBA00022603"/>
    </source>
</evidence>
<dbReference type="InterPro" id="IPR003726">
    <property type="entry name" value="HCY_dom"/>
</dbReference>
<keyword evidence="4 5" id="KW-0862">Zinc</keyword>
<feature type="binding site" evidence="5">
    <location>
        <position position="322"/>
    </location>
    <ligand>
        <name>Zn(2+)</name>
        <dbReference type="ChEBI" id="CHEBI:29105"/>
    </ligand>
</feature>